<dbReference type="RefSeq" id="WP_158201986.1">
    <property type="nucleotide sequence ID" value="NZ_CP046973.1"/>
</dbReference>
<dbReference type="AlphaFoldDB" id="A0A857D9D6"/>
<evidence type="ECO:0000256" key="1">
    <source>
        <dbReference type="SAM" id="MobiDB-lite"/>
    </source>
</evidence>
<dbReference type="Proteomes" id="UP000438345">
    <property type="component" value="Chromosome"/>
</dbReference>
<organism evidence="2 3">
    <name type="scientific">Microcystis aeruginosa FD4</name>
    <dbReference type="NCBI Taxonomy" id="2686288"/>
    <lineage>
        <taxon>Bacteria</taxon>
        <taxon>Bacillati</taxon>
        <taxon>Cyanobacteriota</taxon>
        <taxon>Cyanophyceae</taxon>
        <taxon>Oscillatoriophycideae</taxon>
        <taxon>Chroococcales</taxon>
        <taxon>Microcystaceae</taxon>
        <taxon>Microcystis</taxon>
    </lineage>
</organism>
<accession>A0A857D9D6</accession>
<sequence length="130" mass="15231">MILSKIPLLGDTDVSSTSTKLSPGKEDVENKRPRRRRGEGSGYFITTYSQKAKYGRKYLQIFYQVEFGKRKRSIYLAPEKVDRIRELDRMGRPIEEILEAIDFPKAREVLEEYQQFLRNKSVINPSNRSL</sequence>
<evidence type="ECO:0000313" key="2">
    <source>
        <dbReference type="EMBL" id="QGZ92217.1"/>
    </source>
</evidence>
<feature type="region of interest" description="Disordered" evidence="1">
    <location>
        <begin position="13"/>
        <end position="41"/>
    </location>
</feature>
<evidence type="ECO:0000313" key="3">
    <source>
        <dbReference type="Proteomes" id="UP000438345"/>
    </source>
</evidence>
<proteinExistence type="predicted"/>
<reference evidence="2 3" key="1">
    <citation type="submission" date="2019-12" db="EMBL/GenBank/DDBJ databases">
        <title>Complete genome sequence of Microcystis aeruginosa strain FD4.</title>
        <authorList>
            <person name="Urakawa H."/>
        </authorList>
    </citation>
    <scope>NUCLEOTIDE SEQUENCE [LARGE SCALE GENOMIC DNA]</scope>
    <source>
        <strain evidence="2 3">FD4</strain>
    </source>
</reference>
<gene>
    <name evidence="2" type="ORF">GQR42_24635</name>
</gene>
<protein>
    <submittedName>
        <fullName evidence="2">Uncharacterized protein</fullName>
    </submittedName>
</protein>
<dbReference type="EMBL" id="CP046973">
    <property type="protein sequence ID" value="QGZ92217.1"/>
    <property type="molecule type" value="Genomic_DNA"/>
</dbReference>
<name>A0A857D9D6_MICAE</name>